<gene>
    <name evidence="9" type="ORF">AJ79_04352</name>
</gene>
<evidence type="ECO:0000256" key="3">
    <source>
        <dbReference type="ARBA" id="ARBA00022737"/>
    </source>
</evidence>
<feature type="region of interest" description="Disordered" evidence="8">
    <location>
        <begin position="196"/>
        <end position="226"/>
    </location>
</feature>
<evidence type="ECO:0000256" key="4">
    <source>
        <dbReference type="ARBA" id="ARBA00023187"/>
    </source>
</evidence>
<dbReference type="Gene3D" id="2.130.10.10">
    <property type="entry name" value="YVTN repeat-like/Quinoprotein amine dehydrogenase"/>
    <property type="match status" value="1"/>
</dbReference>
<dbReference type="PROSITE" id="PS50082">
    <property type="entry name" value="WD_REPEATS_2"/>
    <property type="match status" value="3"/>
</dbReference>
<evidence type="ECO:0000256" key="2">
    <source>
        <dbReference type="ARBA" id="ARBA00022664"/>
    </source>
</evidence>
<keyword evidence="2" id="KW-0507">mRNA processing</keyword>
<dbReference type="OrthoDB" id="408728at2759"/>
<sequence>MWRGALPHRAVVRPASPNAAKQRRGKASSCYQILQCLLLLLSLLLLLLLPLRRVAHPHPAPIVEASKVVPLTCHGHSRPVTHLSFSSLVEDDQYYLISACKDNNPMLRDGMTGDWIGTFMGHKGAVWQARLSSDATIAATASADFSAKVWDTHTGECLHTLQHGHIVRAVAFPIQPNPQILATGGMEKKLRIFDLSQGGTSSSSSPTSPYGSNGINGGTTPAPAPSFEIGPGVHGGTIRSIIWNQDYNIITTACEDRKIRWWDLRSRLPFVEHTVDGTIGSCELNAFSSVPNDAGILSVAAGKSVYFYDGANPGRLLKKVDFRYEVASVAVNSHARKFVTGSVGDTWGRVYDLDTDEELEVQKGHHGPIWSVSYSPDGKLYGTGSEDGTIKLWKGCREPYGLWR</sequence>
<dbReference type="PROSITE" id="PS50294">
    <property type="entry name" value="WD_REPEATS_REGION"/>
    <property type="match status" value="3"/>
</dbReference>
<feature type="repeat" description="WD" evidence="7">
    <location>
        <begin position="234"/>
        <end position="266"/>
    </location>
</feature>
<proteinExistence type="inferred from homology"/>
<evidence type="ECO:0000256" key="1">
    <source>
        <dbReference type="ARBA" id="ARBA00022574"/>
    </source>
</evidence>
<dbReference type="SUPFAM" id="SSF50978">
    <property type="entry name" value="WD40 repeat-like"/>
    <property type="match status" value="1"/>
</dbReference>
<dbReference type="Pfam" id="PF00400">
    <property type="entry name" value="WD40"/>
    <property type="match status" value="4"/>
</dbReference>
<dbReference type="STRING" id="1447875.A0A2B7XSW5"/>
<dbReference type="PANTHER" id="PTHR19877">
    <property type="entry name" value="EUKARYOTIC TRANSLATION INITIATION FACTOR 3 SUBUNIT I"/>
    <property type="match status" value="1"/>
</dbReference>
<feature type="compositionally biased region" description="Low complexity" evidence="8">
    <location>
        <begin position="196"/>
        <end position="213"/>
    </location>
</feature>
<dbReference type="InterPro" id="IPR015943">
    <property type="entry name" value="WD40/YVTN_repeat-like_dom_sf"/>
</dbReference>
<dbReference type="SMART" id="SM00320">
    <property type="entry name" value="WD40"/>
    <property type="match status" value="6"/>
</dbReference>
<feature type="repeat" description="WD" evidence="7">
    <location>
        <begin position="119"/>
        <end position="160"/>
    </location>
</feature>
<evidence type="ECO:0000256" key="6">
    <source>
        <dbReference type="ARBA" id="ARBA00040390"/>
    </source>
</evidence>
<keyword evidence="3" id="KW-0677">Repeat</keyword>
<dbReference type="AlphaFoldDB" id="A0A2B7XSW5"/>
<keyword evidence="1 7" id="KW-0853">WD repeat</keyword>
<dbReference type="EMBL" id="PDNB01000060">
    <property type="protein sequence ID" value="PGH12286.1"/>
    <property type="molecule type" value="Genomic_DNA"/>
</dbReference>
<evidence type="ECO:0000256" key="5">
    <source>
        <dbReference type="ARBA" id="ARBA00038394"/>
    </source>
</evidence>
<dbReference type="Proteomes" id="UP000223968">
    <property type="component" value="Unassembled WGS sequence"/>
</dbReference>
<protein>
    <recommendedName>
        <fullName evidence="6">Serine-threonine kinase receptor-associated protein</fullName>
    </recommendedName>
</protein>
<dbReference type="PROSITE" id="PS00678">
    <property type="entry name" value="WD_REPEATS_1"/>
    <property type="match status" value="1"/>
</dbReference>
<evidence type="ECO:0000256" key="8">
    <source>
        <dbReference type="SAM" id="MobiDB-lite"/>
    </source>
</evidence>
<feature type="repeat" description="WD" evidence="7">
    <location>
        <begin position="362"/>
        <end position="394"/>
    </location>
</feature>
<evidence type="ECO:0000313" key="9">
    <source>
        <dbReference type="EMBL" id="PGH12286.1"/>
    </source>
</evidence>
<keyword evidence="10" id="KW-1185">Reference proteome</keyword>
<organism evidence="9 10">
    <name type="scientific">Helicocarpus griseus UAMH5409</name>
    <dbReference type="NCBI Taxonomy" id="1447875"/>
    <lineage>
        <taxon>Eukaryota</taxon>
        <taxon>Fungi</taxon>
        <taxon>Dikarya</taxon>
        <taxon>Ascomycota</taxon>
        <taxon>Pezizomycotina</taxon>
        <taxon>Eurotiomycetes</taxon>
        <taxon>Eurotiomycetidae</taxon>
        <taxon>Onygenales</taxon>
        <taxon>Ajellomycetaceae</taxon>
        <taxon>Helicocarpus</taxon>
    </lineage>
</organism>
<dbReference type="PANTHER" id="PTHR19877:SF13">
    <property type="entry name" value="SERINE-THREONINE KINASE RECEPTOR-ASSOCIATED PROTEIN"/>
    <property type="match status" value="1"/>
</dbReference>
<dbReference type="InterPro" id="IPR036322">
    <property type="entry name" value="WD40_repeat_dom_sf"/>
</dbReference>
<dbReference type="GO" id="GO:0003723">
    <property type="term" value="F:RNA binding"/>
    <property type="evidence" value="ECO:0007669"/>
    <property type="project" value="TreeGrafter"/>
</dbReference>
<name>A0A2B7XSW5_9EURO</name>
<accession>A0A2B7XSW5</accession>
<dbReference type="InterPro" id="IPR001680">
    <property type="entry name" value="WD40_rpt"/>
</dbReference>
<dbReference type="InterPro" id="IPR019775">
    <property type="entry name" value="WD40_repeat_CS"/>
</dbReference>
<evidence type="ECO:0000256" key="7">
    <source>
        <dbReference type="PROSITE-ProRule" id="PRU00221"/>
    </source>
</evidence>
<dbReference type="GO" id="GO:0000387">
    <property type="term" value="P:spliceosomal snRNP assembly"/>
    <property type="evidence" value="ECO:0007669"/>
    <property type="project" value="TreeGrafter"/>
</dbReference>
<dbReference type="GO" id="GO:0032797">
    <property type="term" value="C:SMN complex"/>
    <property type="evidence" value="ECO:0007669"/>
    <property type="project" value="TreeGrafter"/>
</dbReference>
<dbReference type="CDD" id="cd00200">
    <property type="entry name" value="WD40"/>
    <property type="match status" value="1"/>
</dbReference>
<comment type="similarity">
    <text evidence="5">Belongs to the WD repeat STRAP family.</text>
</comment>
<reference evidence="9 10" key="1">
    <citation type="submission" date="2017-10" db="EMBL/GenBank/DDBJ databases">
        <title>Comparative genomics in systemic dimorphic fungi from Ajellomycetaceae.</title>
        <authorList>
            <person name="Munoz J.F."/>
            <person name="Mcewen J.G."/>
            <person name="Clay O.K."/>
            <person name="Cuomo C.A."/>
        </authorList>
    </citation>
    <scope>NUCLEOTIDE SEQUENCE [LARGE SCALE GENOMIC DNA]</scope>
    <source>
        <strain evidence="9 10">UAMH5409</strain>
    </source>
</reference>
<keyword evidence="4" id="KW-0508">mRNA splicing</keyword>
<comment type="caution">
    <text evidence="9">The sequence shown here is derived from an EMBL/GenBank/DDBJ whole genome shotgun (WGS) entry which is preliminary data.</text>
</comment>
<evidence type="ECO:0000313" key="10">
    <source>
        <dbReference type="Proteomes" id="UP000223968"/>
    </source>
</evidence>